<sequence>MGPTKYARVIRQNCRPQGVKYLSRTNIASTQMALIVQALPTQYTESGNALDQSMDGLNNFGPKVDVSSQTEILRAKVPEGCR</sequence>
<dbReference type="AlphaFoldDB" id="A0A916L927"/>
<name>A0A916L927_MYCTX</name>
<protein>
    <submittedName>
        <fullName evidence="1">Uncharacterized protein</fullName>
    </submittedName>
</protein>
<dbReference type="Proteomes" id="UP000039021">
    <property type="component" value="Unassembled WGS sequence"/>
</dbReference>
<reference evidence="2" key="1">
    <citation type="submission" date="2015-03" db="EMBL/GenBank/DDBJ databases">
        <authorList>
            <consortium name="Pathogen Informatics"/>
        </authorList>
    </citation>
    <scope>NUCLEOTIDE SEQUENCE [LARGE SCALE GENOMIC DNA]</scope>
    <source>
        <strain evidence="2">N09902308</strain>
    </source>
</reference>
<accession>A0A916L927</accession>
<gene>
    <name evidence="1" type="ORF">ERS007739_01032</name>
</gene>
<evidence type="ECO:0000313" key="1">
    <source>
        <dbReference type="EMBL" id="COX29884.1"/>
    </source>
</evidence>
<evidence type="ECO:0000313" key="2">
    <source>
        <dbReference type="Proteomes" id="UP000039021"/>
    </source>
</evidence>
<organism evidence="1 2">
    <name type="scientific">Mycobacterium tuberculosis</name>
    <dbReference type="NCBI Taxonomy" id="1773"/>
    <lineage>
        <taxon>Bacteria</taxon>
        <taxon>Bacillati</taxon>
        <taxon>Actinomycetota</taxon>
        <taxon>Actinomycetes</taxon>
        <taxon>Mycobacteriales</taxon>
        <taxon>Mycobacteriaceae</taxon>
        <taxon>Mycobacterium</taxon>
        <taxon>Mycobacterium tuberculosis complex</taxon>
    </lineage>
</organism>
<dbReference type="EMBL" id="CSBK01000354">
    <property type="protein sequence ID" value="COX29884.1"/>
    <property type="molecule type" value="Genomic_DNA"/>
</dbReference>
<proteinExistence type="predicted"/>
<comment type="caution">
    <text evidence="1">The sequence shown here is derived from an EMBL/GenBank/DDBJ whole genome shotgun (WGS) entry which is preliminary data.</text>
</comment>